<organism evidence="4">
    <name type="scientific">Amblyomma parvum</name>
    <name type="common">South American tick</name>
    <dbReference type="NCBI Taxonomy" id="251391"/>
    <lineage>
        <taxon>Eukaryota</taxon>
        <taxon>Metazoa</taxon>
        <taxon>Ecdysozoa</taxon>
        <taxon>Arthropoda</taxon>
        <taxon>Chelicerata</taxon>
        <taxon>Arachnida</taxon>
        <taxon>Acari</taxon>
        <taxon>Parasitiformes</taxon>
        <taxon>Ixodida</taxon>
        <taxon>Ixodoidea</taxon>
        <taxon>Ixodidae</taxon>
        <taxon>Amblyomminae</taxon>
        <taxon>Amblyomma</taxon>
    </lineage>
</organism>
<sequence>MVQLPNELLLHILAFLDGASLVRCKRVCKQWLTVVTAILMHGKAVWRMICLSEINPEVLSELQGQRGLEHDRDGLDWFKTYKSWYCAGVISKSPHRTYKYSTSFKGDVTCLKASGDVIVTGHKSGLVVIWNARNGDALSEVKRSSVSITDLVLLDLHGSGTRPWDPLGCVHSHVVCAPCTPLLEAYSLGISCQRVALLRTSYPVTSLKVSGDLLATLCVVRCLVSVLRVSRNEKGLLHFQPVFRIPNKQGACSWIGISQACVTHVGPELIGGGVSLADQQSWMWRVALQGCEERLHVMHALVQRQGFVVISTVDMRVCISMDESHDLCEMEAARGWNSRATVLALWGKLLVIGLDSGRLCVYHLWDSLDDLASRQPDWAEQLGTDPITAIDVTSDPRTSRPTLVAATRHKLHVITWPIDHTPDWD</sequence>
<dbReference type="Gene3D" id="2.130.10.10">
    <property type="entry name" value="YVTN repeat-like/Quinoprotein amine dehydrogenase"/>
    <property type="match status" value="1"/>
</dbReference>
<evidence type="ECO:0000256" key="2">
    <source>
        <dbReference type="ARBA" id="ARBA00022737"/>
    </source>
</evidence>
<feature type="domain" description="F-box" evidence="3">
    <location>
        <begin position="1"/>
        <end position="49"/>
    </location>
</feature>
<dbReference type="SUPFAM" id="SSF50978">
    <property type="entry name" value="WD40 repeat-like"/>
    <property type="match status" value="1"/>
</dbReference>
<name>A0A023G294_AMBPA</name>
<keyword evidence="1" id="KW-0853">WD repeat</keyword>
<dbReference type="PANTHER" id="PTHR44436:SF1">
    <property type="entry name" value="F-BOX_WD REPEAT-CONTAINING PROTEIN 2"/>
    <property type="match status" value="1"/>
</dbReference>
<accession>A0A023G294</accession>
<dbReference type="SMART" id="SM00256">
    <property type="entry name" value="FBOX"/>
    <property type="match status" value="1"/>
</dbReference>
<dbReference type="InterPro" id="IPR042627">
    <property type="entry name" value="FBXW2"/>
</dbReference>
<dbReference type="SUPFAM" id="SSF81383">
    <property type="entry name" value="F-box domain"/>
    <property type="match status" value="1"/>
</dbReference>
<dbReference type="InterPro" id="IPR001810">
    <property type="entry name" value="F-box_dom"/>
</dbReference>
<dbReference type="PANTHER" id="PTHR44436">
    <property type="entry name" value="F-BOX/WD REPEAT-CONTAINING PROTEIN 2"/>
    <property type="match status" value="1"/>
</dbReference>
<evidence type="ECO:0000313" key="4">
    <source>
        <dbReference type="EMBL" id="JAC27015.1"/>
    </source>
</evidence>
<dbReference type="InterPro" id="IPR036322">
    <property type="entry name" value="WD40_repeat_dom_sf"/>
</dbReference>
<dbReference type="InterPro" id="IPR015943">
    <property type="entry name" value="WD40/YVTN_repeat-like_dom_sf"/>
</dbReference>
<dbReference type="PROSITE" id="PS50181">
    <property type="entry name" value="FBOX"/>
    <property type="match status" value="1"/>
</dbReference>
<reference evidence="4" key="1">
    <citation type="submission" date="2014-03" db="EMBL/GenBank/DDBJ databases">
        <title>The sialotranscriptome of Amblyomma triste, Amblyomma parvum and Amblyomma cajennense ticks, uncovered by 454-based RNA-seq.</title>
        <authorList>
            <person name="Garcia G.R."/>
            <person name="Gardinassi L.G."/>
            <person name="Ribeiro J.M."/>
            <person name="Anatrielo E."/>
            <person name="Ferreira B.R."/>
            <person name="Moreira H.N."/>
            <person name="Mafra C."/>
            <person name="Olegario M.M."/>
            <person name="Szabo P.J."/>
            <person name="Miranda-Santos I.K."/>
            <person name="Maruyama S.R."/>
        </authorList>
    </citation>
    <scope>NUCLEOTIDE SEQUENCE</scope>
    <source>
        <strain evidence="4">Araguapaz</strain>
        <tissue evidence="4">Salivary glands</tissue>
    </source>
</reference>
<dbReference type="EMBL" id="GBBL01000305">
    <property type="protein sequence ID" value="JAC27015.1"/>
    <property type="molecule type" value="mRNA"/>
</dbReference>
<dbReference type="Gene3D" id="1.20.1280.50">
    <property type="match status" value="1"/>
</dbReference>
<dbReference type="InterPro" id="IPR036047">
    <property type="entry name" value="F-box-like_dom_sf"/>
</dbReference>
<dbReference type="Pfam" id="PF12937">
    <property type="entry name" value="F-box-like"/>
    <property type="match status" value="1"/>
</dbReference>
<keyword evidence="2" id="KW-0677">Repeat</keyword>
<proteinExistence type="evidence at transcript level"/>
<dbReference type="AlphaFoldDB" id="A0A023G294"/>
<evidence type="ECO:0000256" key="1">
    <source>
        <dbReference type="ARBA" id="ARBA00022574"/>
    </source>
</evidence>
<protein>
    <submittedName>
        <fullName evidence="4">Putative conserved secreted protein</fullName>
    </submittedName>
</protein>
<evidence type="ECO:0000259" key="3">
    <source>
        <dbReference type="PROSITE" id="PS50181"/>
    </source>
</evidence>